<keyword evidence="6" id="KW-1185">Reference proteome</keyword>
<dbReference type="SUPFAM" id="SSF56349">
    <property type="entry name" value="DNA breaking-rejoining enzymes"/>
    <property type="match status" value="1"/>
</dbReference>
<evidence type="ECO:0000256" key="2">
    <source>
        <dbReference type="ARBA" id="ARBA00023125"/>
    </source>
</evidence>
<dbReference type="RefSeq" id="WP_262308137.1">
    <property type="nucleotide sequence ID" value="NZ_CP106679.1"/>
</dbReference>
<accession>A0ABY6CJJ4</accession>
<dbReference type="InterPro" id="IPR011010">
    <property type="entry name" value="DNA_brk_join_enz"/>
</dbReference>
<comment type="similarity">
    <text evidence="1">Belongs to the 'phage' integrase family.</text>
</comment>
<organism evidence="5 6">
    <name type="scientific">Reichenbachiella agarivorans</name>
    <dbReference type="NCBI Taxonomy" id="2979464"/>
    <lineage>
        <taxon>Bacteria</taxon>
        <taxon>Pseudomonadati</taxon>
        <taxon>Bacteroidota</taxon>
        <taxon>Cytophagia</taxon>
        <taxon>Cytophagales</taxon>
        <taxon>Reichenbachiellaceae</taxon>
        <taxon>Reichenbachiella</taxon>
    </lineage>
</organism>
<sequence>MNIHNVKIREYLQTLVQKKYSDTMINQSINAIKFYYEVVKEMPNRFYSIERPIKKESLPKVLSKTQVLALLGTIHNLKHRCIVSLLYSAGLRRSELLNLKPKDILSDRNLIRVEQGKGRKDRFTLLSGQVLKDLRQYYSLNKPKVFLFEGAPGEPYSGSSVLKIVHRAGKNAKIAERVNPHTLRHSLATHLLEDGVDLRQIQTLLGHNSIKTTEIYTHVAVMGMNKIKNPLDLMMP</sequence>
<evidence type="ECO:0000256" key="3">
    <source>
        <dbReference type="ARBA" id="ARBA00023172"/>
    </source>
</evidence>
<reference evidence="5" key="1">
    <citation type="submission" date="2022-09" db="EMBL/GenBank/DDBJ databases">
        <title>Comparative genomics and taxonomic characterization of three novel marine species of genus Reichenbachiella exhibiting antioxidant and polysaccharide degradation activities.</title>
        <authorList>
            <person name="Muhammad N."/>
            <person name="Lee Y.-J."/>
            <person name="Ko J."/>
            <person name="Kim S.-G."/>
        </authorList>
    </citation>
    <scope>NUCLEOTIDE SEQUENCE</scope>
    <source>
        <strain evidence="5">BKB1-1</strain>
    </source>
</reference>
<dbReference type="PROSITE" id="PS51898">
    <property type="entry name" value="TYR_RECOMBINASE"/>
    <property type="match status" value="1"/>
</dbReference>
<dbReference type="InterPro" id="IPR010998">
    <property type="entry name" value="Integrase_recombinase_N"/>
</dbReference>
<dbReference type="InterPro" id="IPR002104">
    <property type="entry name" value="Integrase_catalytic"/>
</dbReference>
<dbReference type="PANTHER" id="PTHR30349">
    <property type="entry name" value="PHAGE INTEGRASE-RELATED"/>
    <property type="match status" value="1"/>
</dbReference>
<dbReference type="InterPro" id="IPR013762">
    <property type="entry name" value="Integrase-like_cat_sf"/>
</dbReference>
<keyword evidence="2" id="KW-0238">DNA-binding</keyword>
<dbReference type="InterPro" id="IPR050090">
    <property type="entry name" value="Tyrosine_recombinase_XerCD"/>
</dbReference>
<dbReference type="Gene3D" id="1.10.443.10">
    <property type="entry name" value="Intergrase catalytic core"/>
    <property type="match status" value="1"/>
</dbReference>
<dbReference type="EMBL" id="CP106679">
    <property type="protein sequence ID" value="UXP30691.1"/>
    <property type="molecule type" value="Genomic_DNA"/>
</dbReference>
<keyword evidence="3" id="KW-0233">DNA recombination</keyword>
<evidence type="ECO:0000313" key="6">
    <source>
        <dbReference type="Proteomes" id="UP001065174"/>
    </source>
</evidence>
<dbReference type="Pfam" id="PF00589">
    <property type="entry name" value="Phage_integrase"/>
    <property type="match status" value="1"/>
</dbReference>
<dbReference type="Proteomes" id="UP001065174">
    <property type="component" value="Chromosome"/>
</dbReference>
<name>A0ABY6CJJ4_9BACT</name>
<dbReference type="Gene3D" id="1.10.150.130">
    <property type="match status" value="1"/>
</dbReference>
<gene>
    <name evidence="5" type="ORF">N6H18_10025</name>
</gene>
<feature type="domain" description="Tyr recombinase" evidence="4">
    <location>
        <begin position="57"/>
        <end position="232"/>
    </location>
</feature>
<proteinExistence type="inferred from homology"/>
<protein>
    <submittedName>
        <fullName evidence="5">Tyrosine-type recombinase/integrase</fullName>
    </submittedName>
</protein>
<evidence type="ECO:0000259" key="4">
    <source>
        <dbReference type="PROSITE" id="PS51898"/>
    </source>
</evidence>
<dbReference type="PANTHER" id="PTHR30349:SF64">
    <property type="entry name" value="PROPHAGE INTEGRASE INTD-RELATED"/>
    <property type="match status" value="1"/>
</dbReference>
<evidence type="ECO:0000313" key="5">
    <source>
        <dbReference type="EMBL" id="UXP30691.1"/>
    </source>
</evidence>
<evidence type="ECO:0000256" key="1">
    <source>
        <dbReference type="ARBA" id="ARBA00008857"/>
    </source>
</evidence>